<dbReference type="InterPro" id="IPR038765">
    <property type="entry name" value="Papain-like_cys_pep_sf"/>
</dbReference>
<dbReference type="GO" id="GO:0008234">
    <property type="term" value="F:cysteine-type peptidase activity"/>
    <property type="evidence" value="ECO:0007669"/>
    <property type="project" value="InterPro"/>
</dbReference>
<dbReference type="CDD" id="cd02619">
    <property type="entry name" value="Peptidase_C1"/>
    <property type="match status" value="1"/>
</dbReference>
<evidence type="ECO:0000256" key="1">
    <source>
        <dbReference type="SAM" id="SignalP"/>
    </source>
</evidence>
<comment type="caution">
    <text evidence="3">The sequence shown here is derived from an EMBL/GenBank/DDBJ whole genome shotgun (WGS) entry which is preliminary data.</text>
</comment>
<dbReference type="OrthoDB" id="3648721at2"/>
<dbReference type="Pfam" id="PF00112">
    <property type="entry name" value="Peptidase_C1"/>
    <property type="match status" value="1"/>
</dbReference>
<feature type="domain" description="Peptidase C1A papain C-terminal" evidence="2">
    <location>
        <begin position="177"/>
        <end position="263"/>
    </location>
</feature>
<dbReference type="InterPro" id="IPR000668">
    <property type="entry name" value="Peptidase_C1A_C"/>
</dbReference>
<keyword evidence="1" id="KW-0732">Signal</keyword>
<accession>A0A418LXW0</accession>
<reference evidence="3 4" key="1">
    <citation type="submission" date="2018-08" db="EMBL/GenBank/DDBJ databases">
        <title>Fibrisoma montanum sp. nov., isolated from Danxia mountain soil.</title>
        <authorList>
            <person name="Huang Y."/>
        </authorList>
    </citation>
    <scope>NUCLEOTIDE SEQUENCE [LARGE SCALE GENOMIC DNA]</scope>
    <source>
        <strain evidence="3 4">HYT19</strain>
    </source>
</reference>
<name>A0A418LXW0_9BACT</name>
<evidence type="ECO:0000259" key="2">
    <source>
        <dbReference type="Pfam" id="PF00112"/>
    </source>
</evidence>
<protein>
    <recommendedName>
        <fullName evidence="2">Peptidase C1A papain C-terminal domain-containing protein</fullName>
    </recommendedName>
</protein>
<organism evidence="3 4">
    <name type="scientific">Fibrisoma montanum</name>
    <dbReference type="NCBI Taxonomy" id="2305895"/>
    <lineage>
        <taxon>Bacteria</taxon>
        <taxon>Pseudomonadati</taxon>
        <taxon>Bacteroidota</taxon>
        <taxon>Cytophagia</taxon>
        <taxon>Cytophagales</taxon>
        <taxon>Spirosomataceae</taxon>
        <taxon>Fibrisoma</taxon>
    </lineage>
</organism>
<dbReference type="SUPFAM" id="SSF54001">
    <property type="entry name" value="Cysteine proteinases"/>
    <property type="match status" value="1"/>
</dbReference>
<dbReference type="Proteomes" id="UP000283523">
    <property type="component" value="Unassembled WGS sequence"/>
</dbReference>
<evidence type="ECO:0000313" key="4">
    <source>
        <dbReference type="Proteomes" id="UP000283523"/>
    </source>
</evidence>
<evidence type="ECO:0000313" key="3">
    <source>
        <dbReference type="EMBL" id="RIV18121.1"/>
    </source>
</evidence>
<dbReference type="EMBL" id="QXED01000013">
    <property type="protein sequence ID" value="RIV18121.1"/>
    <property type="molecule type" value="Genomic_DNA"/>
</dbReference>
<proteinExistence type="predicted"/>
<sequence length="473" mass="52434">MRLFTCLLTLACLLPLATLAQGLVFDPVSFNTIPAAPRPTGEKDMPTLPLRIDWSPYCPVPARQTGNTCVAYSTAYGAYAIQRAIDARLRDDPQAITQRFALSPIYPLLSMGQNCTTGQKLETIADHLADNGDVWLRDVPNLTCADALPTKVSPQKLVKKPLRVFKNNDSKSYWTKYYVSLGLPVVVGLELTDGFRKLTEAADYYEPVNDKTAKPLLHAVVVVGYDEFRKAFKLLNSYGPNWGQDGFFWMKYTAFDQVARCGIIMPLADSEPVLKPNQHRLGGLFRFVNLADDGNSLQADTVRPHHVAAGLYQLDRKNWKQGDMFQLVTQSTRPGEYMCVFSFSPGDSPNVHYPRRTPFAGSQPTAGSDETDLMPMAGYQMVIPSPNDALVIKQATTDYVCVLYSTNPLLADLPGILERMRQTPGDVQTRLRRALGSRLVAQGIAYEPDRMAFSAIFEKGDIVPLVLEVKSAP</sequence>
<feature type="chain" id="PRO_5019463523" description="Peptidase C1A papain C-terminal domain-containing protein" evidence="1">
    <location>
        <begin position="21"/>
        <end position="473"/>
    </location>
</feature>
<keyword evidence="4" id="KW-1185">Reference proteome</keyword>
<dbReference type="AlphaFoldDB" id="A0A418LXW0"/>
<dbReference type="GO" id="GO:0006508">
    <property type="term" value="P:proteolysis"/>
    <property type="evidence" value="ECO:0007669"/>
    <property type="project" value="InterPro"/>
</dbReference>
<dbReference type="RefSeq" id="WP_119671372.1">
    <property type="nucleotide sequence ID" value="NZ_QXED01000013.1"/>
</dbReference>
<gene>
    <name evidence="3" type="ORF">DYU11_29645</name>
</gene>
<dbReference type="Gene3D" id="3.90.70.10">
    <property type="entry name" value="Cysteine proteinases"/>
    <property type="match status" value="1"/>
</dbReference>
<feature type="signal peptide" evidence="1">
    <location>
        <begin position="1"/>
        <end position="20"/>
    </location>
</feature>